<keyword evidence="2" id="KW-0472">Membrane</keyword>
<sequence>MSRDRPGGHHRDMRNDSYGTATGRGPRAGWLVPTGLILLVLVPVLAGAVRLAELAGLGGPAADASSVPLVVHIVAVTVYGLVGAFQFSPRFRRRRPGWHRGAGRVLVGCGLAGALSGLWLTLFSALPPQDAGLVAVFRLVFGSAMFGSLVLGLAAVRRRDLRRHRAWMIRAYAIGLGAGTQAVTLGAWFAVHGPPDAFTRALLLGAAWMINLAVAEWVIRRGQRGTRLVS</sequence>
<protein>
    <submittedName>
        <fullName evidence="3">Predicted membrane protein</fullName>
    </submittedName>
</protein>
<dbReference type="EMBL" id="FNDJ01000045">
    <property type="protein sequence ID" value="SDM48545.1"/>
    <property type="molecule type" value="Genomic_DNA"/>
</dbReference>
<dbReference type="Pfam" id="PF10067">
    <property type="entry name" value="DUF2306"/>
    <property type="match status" value="1"/>
</dbReference>
<keyword evidence="4" id="KW-1185">Reference proteome</keyword>
<reference evidence="3 4" key="1">
    <citation type="submission" date="2016-10" db="EMBL/GenBank/DDBJ databases">
        <authorList>
            <person name="de Groot N.N."/>
        </authorList>
    </citation>
    <scope>NUCLEOTIDE SEQUENCE [LARGE SCALE GENOMIC DNA]</scope>
    <source>
        <strain evidence="3 4">CGMCC 4.6533</strain>
    </source>
</reference>
<feature type="transmembrane region" description="Helical" evidence="2">
    <location>
        <begin position="64"/>
        <end position="85"/>
    </location>
</feature>
<keyword evidence="2" id="KW-1133">Transmembrane helix</keyword>
<feature type="transmembrane region" description="Helical" evidence="2">
    <location>
        <begin position="168"/>
        <end position="191"/>
    </location>
</feature>
<gene>
    <name evidence="3" type="ORF">SAMN05421869_14527</name>
</gene>
<proteinExistence type="predicted"/>
<keyword evidence="2" id="KW-0812">Transmembrane</keyword>
<feature type="compositionally biased region" description="Basic and acidic residues" evidence="1">
    <location>
        <begin position="1"/>
        <end position="15"/>
    </location>
</feature>
<feature type="transmembrane region" description="Helical" evidence="2">
    <location>
        <begin position="105"/>
        <end position="126"/>
    </location>
</feature>
<organism evidence="3 4">
    <name type="scientific">Nonomuraea jiangxiensis</name>
    <dbReference type="NCBI Taxonomy" id="633440"/>
    <lineage>
        <taxon>Bacteria</taxon>
        <taxon>Bacillati</taxon>
        <taxon>Actinomycetota</taxon>
        <taxon>Actinomycetes</taxon>
        <taxon>Streptosporangiales</taxon>
        <taxon>Streptosporangiaceae</taxon>
        <taxon>Nonomuraea</taxon>
    </lineage>
</organism>
<feature type="region of interest" description="Disordered" evidence="1">
    <location>
        <begin position="1"/>
        <end position="21"/>
    </location>
</feature>
<feature type="transmembrane region" description="Helical" evidence="2">
    <location>
        <begin position="132"/>
        <end position="156"/>
    </location>
</feature>
<evidence type="ECO:0000256" key="1">
    <source>
        <dbReference type="SAM" id="MobiDB-lite"/>
    </source>
</evidence>
<dbReference type="OrthoDB" id="4698148at2"/>
<dbReference type="STRING" id="633440.SAMN05421869_14527"/>
<accession>A0A1G9TN56</accession>
<dbReference type="AlphaFoldDB" id="A0A1G9TN56"/>
<dbReference type="Proteomes" id="UP000199202">
    <property type="component" value="Unassembled WGS sequence"/>
</dbReference>
<evidence type="ECO:0000313" key="4">
    <source>
        <dbReference type="Proteomes" id="UP000199202"/>
    </source>
</evidence>
<name>A0A1G9TN56_9ACTN</name>
<feature type="transmembrane region" description="Helical" evidence="2">
    <location>
        <begin position="197"/>
        <end position="219"/>
    </location>
</feature>
<evidence type="ECO:0000313" key="3">
    <source>
        <dbReference type="EMBL" id="SDM48545.1"/>
    </source>
</evidence>
<dbReference type="InterPro" id="IPR018750">
    <property type="entry name" value="DUF2306_membrane"/>
</dbReference>
<evidence type="ECO:0000256" key="2">
    <source>
        <dbReference type="SAM" id="Phobius"/>
    </source>
</evidence>
<feature type="transmembrane region" description="Helical" evidence="2">
    <location>
        <begin position="30"/>
        <end position="52"/>
    </location>
</feature>